<feature type="coiled-coil region" evidence="1">
    <location>
        <begin position="385"/>
        <end position="440"/>
    </location>
</feature>
<dbReference type="RefSeq" id="WP_085277767.1">
    <property type="nucleotide sequence ID" value="NZ_FXAG01000029.1"/>
</dbReference>
<feature type="coiled-coil region" evidence="1">
    <location>
        <begin position="185"/>
        <end position="274"/>
    </location>
</feature>
<dbReference type="InterPro" id="IPR027417">
    <property type="entry name" value="P-loop_NTPase"/>
</dbReference>
<dbReference type="PANTHER" id="PTHR32114:SF2">
    <property type="entry name" value="ABC TRANSPORTER ABCH.3"/>
    <property type="match status" value="1"/>
</dbReference>
<keyword evidence="5" id="KW-1185">Reference proteome</keyword>
<dbReference type="Gene3D" id="3.40.50.300">
    <property type="entry name" value="P-loop containing nucleotide triphosphate hydrolases"/>
    <property type="match status" value="2"/>
</dbReference>
<evidence type="ECO:0000313" key="4">
    <source>
        <dbReference type="EMBL" id="SMF52905.1"/>
    </source>
</evidence>
<dbReference type="Proteomes" id="UP000192920">
    <property type="component" value="Unassembled WGS sequence"/>
</dbReference>
<dbReference type="Gene3D" id="1.10.287.1490">
    <property type="match status" value="1"/>
</dbReference>
<dbReference type="GO" id="GO:0006302">
    <property type="term" value="P:double-strand break repair"/>
    <property type="evidence" value="ECO:0007669"/>
    <property type="project" value="InterPro"/>
</dbReference>
<dbReference type="AlphaFoldDB" id="A0A1Y6C9L0"/>
<accession>A0A1Y6C9L0</accession>
<dbReference type="Pfam" id="PF13558">
    <property type="entry name" value="SbcC_Walker_B"/>
    <property type="match status" value="1"/>
</dbReference>
<evidence type="ECO:0000259" key="3">
    <source>
        <dbReference type="Pfam" id="PF13476"/>
    </source>
</evidence>
<dbReference type="SUPFAM" id="SSF52540">
    <property type="entry name" value="P-loop containing nucleoside triphosphate hydrolases"/>
    <property type="match status" value="1"/>
</dbReference>
<feature type="coiled-coil region" evidence="1">
    <location>
        <begin position="491"/>
        <end position="525"/>
    </location>
</feature>
<keyword evidence="1" id="KW-0175">Coiled coil</keyword>
<feature type="coiled-coil region" evidence="1">
    <location>
        <begin position="567"/>
        <end position="594"/>
    </location>
</feature>
<keyword evidence="4" id="KW-0540">Nuclease</keyword>
<reference evidence="5" key="1">
    <citation type="submission" date="2017-04" db="EMBL/GenBank/DDBJ databases">
        <authorList>
            <person name="Varghese N."/>
            <person name="Submissions S."/>
        </authorList>
    </citation>
    <scope>NUCLEOTIDE SEQUENCE [LARGE SCALE GENOMIC DNA]</scope>
    <source>
        <strain evidence="5">DSM 22618</strain>
    </source>
</reference>
<evidence type="ECO:0000256" key="1">
    <source>
        <dbReference type="SAM" id="Coils"/>
    </source>
</evidence>
<dbReference type="GO" id="GO:0016887">
    <property type="term" value="F:ATP hydrolysis activity"/>
    <property type="evidence" value="ECO:0007669"/>
    <property type="project" value="InterPro"/>
</dbReference>
<evidence type="ECO:0000313" key="5">
    <source>
        <dbReference type="Proteomes" id="UP000192920"/>
    </source>
</evidence>
<feature type="region of interest" description="Disordered" evidence="2">
    <location>
        <begin position="669"/>
        <end position="690"/>
    </location>
</feature>
<keyword evidence="4" id="KW-0269">Exonuclease</keyword>
<dbReference type="GO" id="GO:0004527">
    <property type="term" value="F:exonuclease activity"/>
    <property type="evidence" value="ECO:0007669"/>
    <property type="project" value="UniProtKB-KW"/>
</dbReference>
<dbReference type="Pfam" id="PF13476">
    <property type="entry name" value="AAA_23"/>
    <property type="match status" value="1"/>
</dbReference>
<dbReference type="PANTHER" id="PTHR32114">
    <property type="entry name" value="ABC TRANSPORTER ABCH.3"/>
    <property type="match status" value="1"/>
</dbReference>
<dbReference type="InterPro" id="IPR038729">
    <property type="entry name" value="Rad50/SbcC_AAA"/>
</dbReference>
<gene>
    <name evidence="4" type="ORF">SAMN02745746_03777</name>
</gene>
<feature type="coiled-coil region" evidence="1">
    <location>
        <begin position="819"/>
        <end position="846"/>
    </location>
</feature>
<feature type="coiled-coil region" evidence="1">
    <location>
        <begin position="756"/>
        <end position="783"/>
    </location>
</feature>
<feature type="domain" description="Rad50/SbcC-type AAA" evidence="3">
    <location>
        <begin position="6"/>
        <end position="205"/>
    </location>
</feature>
<sequence>MKILTLRLKNLNSLKGEWKIDFTQPPFKDNGLFAITGPTGAGKSTLLDAICLALYHETPRLKTISASSNEIMTRHTADCLAEVEFEVKGQVYRAFWSQRRARDKADGQLQAPKVELADGAGNILTSQINDKLRRIEAITGLDFARFTKSMMLAQGGFAAFLNASANERAELLEELTGTDIYGQISQRVFEQARDAKQALDQLKAKADGVELLPEERRQAMQQQIGDFAEQLVALQAEQEQTQHLRQWRYEVGQAEQAERQARDAEQAAQDALRQAGPELQRLQQSEPAEAIRPVYLAWQDATARQGQTRSALGRVLEQLAASRQQSVSAHWQAKTLAEGVAIREQQRCQTVQDELQARQAWLTQHAHFAGLGEKLSGWQSEYGQLQQVQQAVQQWQIQLQAQQGELADIETRLTRQEQVLQQATARHEHSRQATQEAERQAAMLLQGQTLAGLRDSWQRTQEQVQAWRQLTQQSTQLRQLAAQRGQQQTGIADTHQQLAKQQAVLDALRRDYWQLKEQVDDKRKLLQQEQRIQSLEAHRAALQPGEACPLCGSHEHPGIQSYQQLDSSATERALQEKEAALQRLEESGNSTKSQLASLTGRQEQQQQSLAALVQSLQLAQTEWNAKAAELGVDDSGWQQESALQQGLVTAEQQEAALKTTLQQAETAQQRLAEAQQQEGQDAAQRQEAGQQHELLLQSQAHAAKRLAELQEQRDVASHAAQQAGECLLASIAAAGFSVDGDMALWLAGRQQDWQAWQAKQREQQQYEAELLKLQARSEHAASQALAWQARWSKLGVAAPEQSADPVLDEAALTHCAERVEALSAQIASLQGQQAQLAADLQTQQRQGVEAETAWLAALAISPFADGDAFLQALLPAEERQRLQALRQQRQQTLERSQAVRHTAAATLLALQQQARTPLTLAELDAALAALDAQRQALSSQQGALLALLNDDAQRRASQQALFQQIEHQAADVDIWQRLNSLIGSKEGDKYRKFAQGLTLDHLMHLANRHLERLHGRYLLQRKPTGELELEIVDTWQADVTRDTRTLSGGESFLVSLALALALSDLVSHKTSIDSLFLDEGFGTLDGETLEVALDALDAINSNGKSIGVISHVAGMQERIAVQIVIRKASGLGASRIDITA</sequence>
<dbReference type="EMBL" id="FXAG01000029">
    <property type="protein sequence ID" value="SMF52905.1"/>
    <property type="molecule type" value="Genomic_DNA"/>
</dbReference>
<protein>
    <submittedName>
        <fullName evidence="4">Exonuclease SbcC</fullName>
    </submittedName>
</protein>
<organism evidence="4 5">
    <name type="scientific">Pseudogulbenkiania subflava DSM 22618</name>
    <dbReference type="NCBI Taxonomy" id="1123014"/>
    <lineage>
        <taxon>Bacteria</taxon>
        <taxon>Pseudomonadati</taxon>
        <taxon>Pseudomonadota</taxon>
        <taxon>Betaproteobacteria</taxon>
        <taxon>Neisseriales</taxon>
        <taxon>Chromobacteriaceae</taxon>
        <taxon>Pseudogulbenkiania</taxon>
    </lineage>
</organism>
<evidence type="ECO:0000256" key="2">
    <source>
        <dbReference type="SAM" id="MobiDB-lite"/>
    </source>
</evidence>
<dbReference type="STRING" id="1123014.SAMN02745746_03777"/>
<proteinExistence type="predicted"/>
<name>A0A1Y6C9L0_9NEIS</name>
<keyword evidence="4" id="KW-0378">Hydrolase</keyword>